<protein>
    <submittedName>
        <fullName evidence="1">Uncharacterized protein</fullName>
    </submittedName>
</protein>
<evidence type="ECO:0000313" key="2">
    <source>
        <dbReference type="Proteomes" id="UP000002640"/>
    </source>
</evidence>
<reference evidence="1 2" key="1">
    <citation type="journal article" date="2006" name="Science">
        <title>Phytophthora genome sequences uncover evolutionary origins and mechanisms of pathogenesis.</title>
        <authorList>
            <person name="Tyler B.M."/>
            <person name="Tripathy S."/>
            <person name="Zhang X."/>
            <person name="Dehal P."/>
            <person name="Jiang R.H."/>
            <person name="Aerts A."/>
            <person name="Arredondo F.D."/>
            <person name="Baxter L."/>
            <person name="Bensasson D."/>
            <person name="Beynon J.L."/>
            <person name="Chapman J."/>
            <person name="Damasceno C.M."/>
            <person name="Dorrance A.E."/>
            <person name="Dou D."/>
            <person name="Dickerman A.W."/>
            <person name="Dubchak I.L."/>
            <person name="Garbelotto M."/>
            <person name="Gijzen M."/>
            <person name="Gordon S.G."/>
            <person name="Govers F."/>
            <person name="Grunwald N.J."/>
            <person name="Huang W."/>
            <person name="Ivors K.L."/>
            <person name="Jones R.W."/>
            <person name="Kamoun S."/>
            <person name="Krampis K."/>
            <person name="Lamour K.H."/>
            <person name="Lee M.K."/>
            <person name="McDonald W.H."/>
            <person name="Medina M."/>
            <person name="Meijer H.J."/>
            <person name="Nordberg E.K."/>
            <person name="Maclean D.J."/>
            <person name="Ospina-Giraldo M.D."/>
            <person name="Morris P.F."/>
            <person name="Phuntumart V."/>
            <person name="Putnam N.H."/>
            <person name="Rash S."/>
            <person name="Rose J.K."/>
            <person name="Sakihama Y."/>
            <person name="Salamov A.A."/>
            <person name="Savidor A."/>
            <person name="Scheuring C.F."/>
            <person name="Smith B.M."/>
            <person name="Sobral B.W."/>
            <person name="Terry A."/>
            <person name="Torto-Alalibo T.A."/>
            <person name="Win J."/>
            <person name="Xu Z."/>
            <person name="Zhang H."/>
            <person name="Grigoriev I.V."/>
            <person name="Rokhsar D.S."/>
            <person name="Boore J.L."/>
        </authorList>
    </citation>
    <scope>NUCLEOTIDE SEQUENCE [LARGE SCALE GENOMIC DNA]</scope>
    <source>
        <strain evidence="1 2">P6497</strain>
    </source>
</reference>
<sequence length="229" mass="24939">MNPSDIVNGQFAAVPAITSASSPNNVAQWLVGMDDIFTRVATGGLSSLPPNGLAAMDTMETDIATTPALLNNALVLKRLLHVLPSLWNIGFWYRPVTEWKSSFGCIFNQAVATAKIASDTSCYDAAVNATALMIRFTKDQVFWDGEDHGDAVQLQGQNKDYLAYLPELVECLSKQEHFPVSEAQLRKFMATKMPSKTEGMNTAVAFPVYVDTSIYRASDAAALKDFVCS</sequence>
<name>G4Z5Y6_PHYSP</name>
<evidence type="ECO:0000313" key="1">
    <source>
        <dbReference type="EMBL" id="EGZ20265.1"/>
    </source>
</evidence>
<dbReference type="AlphaFoldDB" id="G4Z5Y6"/>
<dbReference type="RefSeq" id="XP_009522982.1">
    <property type="nucleotide sequence ID" value="XM_009524687.1"/>
</dbReference>
<organism evidence="1 2">
    <name type="scientific">Phytophthora sojae (strain P6497)</name>
    <name type="common">Soybean stem and root rot agent</name>
    <name type="synonym">Phytophthora megasperma f. sp. glycines</name>
    <dbReference type="NCBI Taxonomy" id="1094619"/>
    <lineage>
        <taxon>Eukaryota</taxon>
        <taxon>Sar</taxon>
        <taxon>Stramenopiles</taxon>
        <taxon>Oomycota</taxon>
        <taxon>Peronosporomycetes</taxon>
        <taxon>Peronosporales</taxon>
        <taxon>Peronosporaceae</taxon>
        <taxon>Phytophthora</taxon>
    </lineage>
</organism>
<accession>G4Z5Y6</accession>
<keyword evidence="2" id="KW-1185">Reference proteome</keyword>
<dbReference type="EMBL" id="JH159153">
    <property type="protein sequence ID" value="EGZ20265.1"/>
    <property type="molecule type" value="Genomic_DNA"/>
</dbReference>
<dbReference type="GeneID" id="20643550"/>
<dbReference type="KEGG" id="psoj:PHYSODRAFT_313007"/>
<dbReference type="InParanoid" id="G4Z5Y6"/>
<dbReference type="OMA" id="VAMIKME"/>
<gene>
    <name evidence="1" type="ORF">PHYSODRAFT_313007</name>
</gene>
<dbReference type="Proteomes" id="UP000002640">
    <property type="component" value="Unassembled WGS sequence"/>
</dbReference>
<proteinExistence type="predicted"/>